<evidence type="ECO:0000313" key="8">
    <source>
        <dbReference type="EMBL" id="MFC6671535.1"/>
    </source>
</evidence>
<evidence type="ECO:0000313" key="9">
    <source>
        <dbReference type="Proteomes" id="UP001596422"/>
    </source>
</evidence>
<dbReference type="RefSeq" id="WP_379910039.1">
    <property type="nucleotide sequence ID" value="NZ_JBHSWE010000001.1"/>
</dbReference>
<keyword evidence="4 6" id="KW-0012">Acyltransferase</keyword>
<dbReference type="SUPFAM" id="SSF52151">
    <property type="entry name" value="FabD/lysophospholipase-like"/>
    <property type="match status" value="1"/>
</dbReference>
<dbReference type="Gene3D" id="3.30.70.250">
    <property type="entry name" value="Malonyl-CoA ACP transacylase, ACP-binding"/>
    <property type="match status" value="1"/>
</dbReference>
<evidence type="ECO:0000256" key="6">
    <source>
        <dbReference type="PIRNR" id="PIRNR000446"/>
    </source>
</evidence>
<dbReference type="PANTHER" id="PTHR42681">
    <property type="entry name" value="MALONYL-COA-ACYL CARRIER PROTEIN TRANSACYLASE, MITOCHONDRIAL"/>
    <property type="match status" value="1"/>
</dbReference>
<evidence type="ECO:0000256" key="4">
    <source>
        <dbReference type="ARBA" id="ARBA00023315"/>
    </source>
</evidence>
<protein>
    <recommendedName>
        <fullName evidence="2 6">Malonyl CoA-acyl carrier protein transacylase</fullName>
        <ecNumber evidence="1 6">2.3.1.39</ecNumber>
    </recommendedName>
</protein>
<dbReference type="SMART" id="SM00827">
    <property type="entry name" value="PKS_AT"/>
    <property type="match status" value="1"/>
</dbReference>
<organism evidence="8 9">
    <name type="scientific">Marinobacterium aestuariivivens</name>
    <dbReference type="NCBI Taxonomy" id="1698799"/>
    <lineage>
        <taxon>Bacteria</taxon>
        <taxon>Pseudomonadati</taxon>
        <taxon>Pseudomonadota</taxon>
        <taxon>Gammaproteobacteria</taxon>
        <taxon>Oceanospirillales</taxon>
        <taxon>Oceanospirillaceae</taxon>
        <taxon>Marinobacterium</taxon>
    </lineage>
</organism>
<dbReference type="EC" id="2.3.1.39" evidence="1 6"/>
<dbReference type="Proteomes" id="UP001596422">
    <property type="component" value="Unassembled WGS sequence"/>
</dbReference>
<feature type="domain" description="Malonyl-CoA:ACP transacylase (MAT)" evidence="7">
    <location>
        <begin position="6"/>
        <end position="298"/>
    </location>
</feature>
<comment type="similarity">
    <text evidence="6">Belongs to the fabD family.</text>
</comment>
<dbReference type="InterPro" id="IPR014043">
    <property type="entry name" value="Acyl_transferase_dom"/>
</dbReference>
<evidence type="ECO:0000256" key="2">
    <source>
        <dbReference type="ARBA" id="ARBA00018953"/>
    </source>
</evidence>
<dbReference type="SUPFAM" id="SSF55048">
    <property type="entry name" value="Probable ACP-binding domain of malonyl-CoA ACP transacylase"/>
    <property type="match status" value="1"/>
</dbReference>
<keyword evidence="3 6" id="KW-0808">Transferase</keyword>
<dbReference type="InterPro" id="IPR016036">
    <property type="entry name" value="Malonyl_transacylase_ACP-bd"/>
</dbReference>
<dbReference type="InterPro" id="IPR001227">
    <property type="entry name" value="Ac_transferase_dom_sf"/>
</dbReference>
<dbReference type="PANTHER" id="PTHR42681:SF1">
    <property type="entry name" value="MALONYL-COA-ACYL CARRIER PROTEIN TRANSACYLASE, MITOCHONDRIAL"/>
    <property type="match status" value="1"/>
</dbReference>
<dbReference type="EMBL" id="JBHSWE010000001">
    <property type="protein sequence ID" value="MFC6671535.1"/>
    <property type="molecule type" value="Genomic_DNA"/>
</dbReference>
<dbReference type="InterPro" id="IPR016035">
    <property type="entry name" value="Acyl_Trfase/lysoPLipase"/>
</dbReference>
<comment type="catalytic activity">
    <reaction evidence="5 6">
        <text>holo-[ACP] + malonyl-CoA = malonyl-[ACP] + CoA</text>
        <dbReference type="Rhea" id="RHEA:41792"/>
        <dbReference type="Rhea" id="RHEA-COMP:9623"/>
        <dbReference type="Rhea" id="RHEA-COMP:9685"/>
        <dbReference type="ChEBI" id="CHEBI:57287"/>
        <dbReference type="ChEBI" id="CHEBI:57384"/>
        <dbReference type="ChEBI" id="CHEBI:64479"/>
        <dbReference type="ChEBI" id="CHEBI:78449"/>
        <dbReference type="EC" id="2.3.1.39"/>
    </reaction>
</comment>
<evidence type="ECO:0000256" key="3">
    <source>
        <dbReference type="ARBA" id="ARBA00022679"/>
    </source>
</evidence>
<evidence type="ECO:0000259" key="7">
    <source>
        <dbReference type="SMART" id="SM00827"/>
    </source>
</evidence>
<sequence>MLSAFTFPGQGAQHPGMLSELPRDSAARERIAEAEAVLGQPLHALDSPEALTDTRNVQLSLLISSVLWAEYLQGRGCIPDFVLGLSIGAYPAAVVAGSLAFDDALRLVDLRGRLMQQAYPSGYGMLALTGVGQTQVEAEIAEQRAEGRPVYLANLNGEQQFVLAGCRKAMQDTAERIRARGQCSGRLLDVPVPSHCELLAPQAERLAEAFADVVMQAPKCGYVSAARARVLRQADAIRQDLVQNMAHQVHWHDSCRMLAERGLDRAIEMPPGSTLTGLFRRLLPQGLCQALATTQPAALVGYAQPD</sequence>
<keyword evidence="9" id="KW-1185">Reference proteome</keyword>
<dbReference type="Gene3D" id="3.40.366.10">
    <property type="entry name" value="Malonyl-Coenzyme A Acyl Carrier Protein, domain 2"/>
    <property type="match status" value="1"/>
</dbReference>
<proteinExistence type="inferred from homology"/>
<reference evidence="9" key="1">
    <citation type="journal article" date="2019" name="Int. J. Syst. Evol. Microbiol.">
        <title>The Global Catalogue of Microorganisms (GCM) 10K type strain sequencing project: providing services to taxonomists for standard genome sequencing and annotation.</title>
        <authorList>
            <consortium name="The Broad Institute Genomics Platform"/>
            <consortium name="The Broad Institute Genome Sequencing Center for Infectious Disease"/>
            <person name="Wu L."/>
            <person name="Ma J."/>
        </authorList>
    </citation>
    <scope>NUCLEOTIDE SEQUENCE [LARGE SCALE GENOMIC DNA]</scope>
    <source>
        <strain evidence="9">NBRC 111756</strain>
    </source>
</reference>
<dbReference type="NCBIfam" id="TIGR03131">
    <property type="entry name" value="malonate_mdcH"/>
    <property type="match status" value="1"/>
</dbReference>
<dbReference type="Pfam" id="PF00698">
    <property type="entry name" value="Acyl_transf_1"/>
    <property type="match status" value="1"/>
</dbReference>
<accession>A0ABW2A237</accession>
<gene>
    <name evidence="8" type="primary">mdcH</name>
    <name evidence="8" type="ORF">ACFQDL_16750</name>
</gene>
<dbReference type="PIRSF" id="PIRSF000446">
    <property type="entry name" value="Mct"/>
    <property type="match status" value="1"/>
</dbReference>
<dbReference type="InterPro" id="IPR050858">
    <property type="entry name" value="Mal-CoA-ACP_Trans/PKS_FabD"/>
</dbReference>
<evidence type="ECO:0000256" key="1">
    <source>
        <dbReference type="ARBA" id="ARBA00013258"/>
    </source>
</evidence>
<dbReference type="InterPro" id="IPR024925">
    <property type="entry name" value="Malonyl_CoA-ACP_transAc"/>
</dbReference>
<comment type="caution">
    <text evidence="8">The sequence shown here is derived from an EMBL/GenBank/DDBJ whole genome shotgun (WGS) entry which is preliminary data.</text>
</comment>
<evidence type="ECO:0000256" key="5">
    <source>
        <dbReference type="ARBA" id="ARBA00048462"/>
    </source>
</evidence>
<name>A0ABW2A237_9GAMM</name>
<dbReference type="InterPro" id="IPR017554">
    <property type="entry name" value="Malonate_deCOase_MdcHsu"/>
</dbReference>